<dbReference type="Gene3D" id="1.20.120.1750">
    <property type="match status" value="1"/>
</dbReference>
<dbReference type="CDD" id="cd22584">
    <property type="entry name" value="Rcat_RBR_unk"/>
    <property type="match status" value="1"/>
</dbReference>
<dbReference type="InterPro" id="IPR044066">
    <property type="entry name" value="TRIAD_supradom"/>
</dbReference>
<reference evidence="17" key="1">
    <citation type="submission" date="2023-05" db="EMBL/GenBank/DDBJ databases">
        <title>Genome and transcriptome analyses reveal genes involved in the formation of fine ridges on petal epidermal cells in Hibiscus trionum.</title>
        <authorList>
            <person name="Koshimizu S."/>
            <person name="Masuda S."/>
            <person name="Ishii T."/>
            <person name="Shirasu K."/>
            <person name="Hoshino A."/>
            <person name="Arita M."/>
        </authorList>
    </citation>
    <scope>NUCLEOTIDE SEQUENCE</scope>
    <source>
        <strain evidence="17">Hamamatsu line</strain>
    </source>
</reference>
<dbReference type="CDD" id="cd22582">
    <property type="entry name" value="BRcat_RBR_unk"/>
    <property type="match status" value="1"/>
</dbReference>
<evidence type="ECO:0000256" key="11">
    <source>
        <dbReference type="ARBA" id="ARBA00022786"/>
    </source>
</evidence>
<dbReference type="Gene3D" id="3.30.40.10">
    <property type="entry name" value="Zinc/RING finger domain, C3HC4 (zinc finger)"/>
    <property type="match status" value="1"/>
</dbReference>
<dbReference type="GO" id="GO:0008270">
    <property type="term" value="F:zinc ion binding"/>
    <property type="evidence" value="ECO:0007669"/>
    <property type="project" value="UniProtKB-KW"/>
</dbReference>
<evidence type="ECO:0000256" key="8">
    <source>
        <dbReference type="ARBA" id="ARBA00022723"/>
    </source>
</evidence>
<dbReference type="OrthoDB" id="10009520at2759"/>
<evidence type="ECO:0000256" key="4">
    <source>
        <dbReference type="ARBA" id="ARBA00004906"/>
    </source>
</evidence>
<comment type="similarity">
    <text evidence="5">Belongs to the RBR family. Ariadne subfamily.</text>
</comment>
<evidence type="ECO:0000256" key="9">
    <source>
        <dbReference type="ARBA" id="ARBA00022737"/>
    </source>
</evidence>
<dbReference type="InterPro" id="IPR013083">
    <property type="entry name" value="Znf_RING/FYVE/PHD"/>
</dbReference>
<evidence type="ECO:0000256" key="12">
    <source>
        <dbReference type="ARBA" id="ARBA00022833"/>
    </source>
</evidence>
<dbReference type="AlphaFoldDB" id="A0A9W7LYS8"/>
<evidence type="ECO:0000256" key="13">
    <source>
        <dbReference type="PROSITE-ProRule" id="PRU00175"/>
    </source>
</evidence>
<keyword evidence="7" id="KW-0808">Transferase</keyword>
<evidence type="ECO:0000256" key="3">
    <source>
        <dbReference type="ARBA" id="ARBA00003976"/>
    </source>
</evidence>
<evidence type="ECO:0000313" key="17">
    <source>
        <dbReference type="EMBL" id="GMI81348.1"/>
    </source>
</evidence>
<dbReference type="SMART" id="SM00647">
    <property type="entry name" value="IBR"/>
    <property type="match status" value="2"/>
</dbReference>
<keyword evidence="8" id="KW-0479">Metal-binding</keyword>
<evidence type="ECO:0000256" key="14">
    <source>
        <dbReference type="SAM" id="MobiDB-lite"/>
    </source>
</evidence>
<evidence type="ECO:0000256" key="2">
    <source>
        <dbReference type="ARBA" id="ARBA00001947"/>
    </source>
</evidence>
<protein>
    <recommendedName>
        <fullName evidence="6">RBR-type E3 ubiquitin transferase</fullName>
        <ecNumber evidence="6">2.3.2.31</ecNumber>
    </recommendedName>
</protein>
<dbReference type="InterPro" id="IPR001841">
    <property type="entry name" value="Znf_RING"/>
</dbReference>
<feature type="domain" description="RING-type" evidence="16">
    <location>
        <begin position="127"/>
        <end position="335"/>
    </location>
</feature>
<dbReference type="EC" id="2.3.2.31" evidence="6"/>
<keyword evidence="10 13" id="KW-0863">Zinc-finger</keyword>
<keyword evidence="11" id="KW-0833">Ubl conjugation pathway</keyword>
<dbReference type="GO" id="GO:0016567">
    <property type="term" value="P:protein ubiquitination"/>
    <property type="evidence" value="ECO:0007669"/>
    <property type="project" value="InterPro"/>
</dbReference>
<evidence type="ECO:0000256" key="1">
    <source>
        <dbReference type="ARBA" id="ARBA00001798"/>
    </source>
</evidence>
<evidence type="ECO:0000256" key="10">
    <source>
        <dbReference type="ARBA" id="ARBA00022771"/>
    </source>
</evidence>
<comment type="pathway">
    <text evidence="4">Protein modification; protein ubiquitination.</text>
</comment>
<proteinExistence type="inferred from homology"/>
<feature type="domain" description="RING-type" evidence="15">
    <location>
        <begin position="131"/>
        <end position="179"/>
    </location>
</feature>
<dbReference type="Pfam" id="PF01485">
    <property type="entry name" value="IBR"/>
    <property type="match status" value="1"/>
</dbReference>
<dbReference type="InterPro" id="IPR031127">
    <property type="entry name" value="E3_UB_ligase_RBR"/>
</dbReference>
<keyword evidence="12" id="KW-0862">Zinc</keyword>
<dbReference type="PANTHER" id="PTHR11685">
    <property type="entry name" value="RBR FAMILY RING FINGER AND IBR DOMAIN-CONTAINING"/>
    <property type="match status" value="1"/>
</dbReference>
<keyword evidence="18" id="KW-1185">Reference proteome</keyword>
<comment type="function">
    <text evidence="3">Might act as an E3 ubiquitin-protein ligase, or as part of E3 complex, which accepts ubiquitin from specific E2 ubiquitin-conjugating enzymes and then transfers it to substrates.</text>
</comment>
<gene>
    <name evidence="17" type="ORF">HRI_001804100</name>
</gene>
<dbReference type="SUPFAM" id="SSF57850">
    <property type="entry name" value="RING/U-box"/>
    <property type="match status" value="3"/>
</dbReference>
<dbReference type="PROSITE" id="PS50089">
    <property type="entry name" value="ZF_RING_2"/>
    <property type="match status" value="1"/>
</dbReference>
<comment type="cofactor">
    <cofactor evidence="2">
        <name>Zn(2+)</name>
        <dbReference type="ChEBI" id="CHEBI:29105"/>
    </cofactor>
</comment>
<evidence type="ECO:0000259" key="16">
    <source>
        <dbReference type="PROSITE" id="PS51873"/>
    </source>
</evidence>
<dbReference type="PROSITE" id="PS51873">
    <property type="entry name" value="TRIAD"/>
    <property type="match status" value="1"/>
</dbReference>
<evidence type="ECO:0000313" key="18">
    <source>
        <dbReference type="Proteomes" id="UP001165190"/>
    </source>
</evidence>
<dbReference type="InterPro" id="IPR002867">
    <property type="entry name" value="IBR_dom"/>
</dbReference>
<feature type="compositionally biased region" description="Basic and acidic residues" evidence="14">
    <location>
        <begin position="103"/>
        <end position="112"/>
    </location>
</feature>
<comment type="catalytic activity">
    <reaction evidence="1">
        <text>[E2 ubiquitin-conjugating enzyme]-S-ubiquitinyl-L-cysteine + [acceptor protein]-L-lysine = [E2 ubiquitin-conjugating enzyme]-L-cysteine + [acceptor protein]-N(6)-ubiquitinyl-L-lysine.</text>
        <dbReference type="EC" id="2.3.2.31"/>
    </reaction>
</comment>
<dbReference type="GO" id="GO:0061630">
    <property type="term" value="F:ubiquitin protein ligase activity"/>
    <property type="evidence" value="ECO:0007669"/>
    <property type="project" value="UniProtKB-EC"/>
</dbReference>
<name>A0A9W7LYS8_HIBTR</name>
<comment type="caution">
    <text evidence="17">The sequence shown here is derived from an EMBL/GenBank/DDBJ whole genome shotgun (WGS) entry which is preliminary data.</text>
</comment>
<evidence type="ECO:0000256" key="6">
    <source>
        <dbReference type="ARBA" id="ARBA00012251"/>
    </source>
</evidence>
<dbReference type="EMBL" id="BSYR01000019">
    <property type="protein sequence ID" value="GMI81348.1"/>
    <property type="molecule type" value="Genomic_DNA"/>
</dbReference>
<dbReference type="Proteomes" id="UP001165190">
    <property type="component" value="Unassembled WGS sequence"/>
</dbReference>
<sequence>MATIHPFDDEEISKKKRGRSEFPMEIEIIDLESDSFRFTPIKDKGNSKNNAISVEQYTEERDLRLAVVSPVSNFIDLANYDDDLFLLDFKPPKTHFSRKREKEKKPFTDHSITEPGESSNSKSNQYPSFICEICVEPKQGNELFNIKGCSHSYCTDCTIKYVAFKLQDQITAISCPVENCGGSLEPEYCRNILPKEVFDRWGDALCEAMVLGSKSFYCPFKDCSVLLIDDGGEDVKESECPNCRRLFCAQCKVAWHAGIECGEFQRLHKDEREKEDILLMNLAKKKKWARCPTCRFVVERTQGCRFMRCRCGAAFCYGCGTTQVDHRYHYCLQCKS</sequence>
<organism evidence="17 18">
    <name type="scientific">Hibiscus trionum</name>
    <name type="common">Flower of an hour</name>
    <dbReference type="NCBI Taxonomy" id="183268"/>
    <lineage>
        <taxon>Eukaryota</taxon>
        <taxon>Viridiplantae</taxon>
        <taxon>Streptophyta</taxon>
        <taxon>Embryophyta</taxon>
        <taxon>Tracheophyta</taxon>
        <taxon>Spermatophyta</taxon>
        <taxon>Magnoliopsida</taxon>
        <taxon>eudicotyledons</taxon>
        <taxon>Gunneridae</taxon>
        <taxon>Pentapetalae</taxon>
        <taxon>rosids</taxon>
        <taxon>malvids</taxon>
        <taxon>Malvales</taxon>
        <taxon>Malvaceae</taxon>
        <taxon>Malvoideae</taxon>
        <taxon>Hibiscus</taxon>
    </lineage>
</organism>
<evidence type="ECO:0000259" key="15">
    <source>
        <dbReference type="PROSITE" id="PS50089"/>
    </source>
</evidence>
<evidence type="ECO:0000256" key="5">
    <source>
        <dbReference type="ARBA" id="ARBA00005884"/>
    </source>
</evidence>
<accession>A0A9W7LYS8</accession>
<feature type="region of interest" description="Disordered" evidence="14">
    <location>
        <begin position="97"/>
        <end position="124"/>
    </location>
</feature>
<dbReference type="FunFam" id="3.30.40.10:FF:000230">
    <property type="entry name" value="RBR-type E3 ubiquitin transferase"/>
    <property type="match status" value="1"/>
</dbReference>
<keyword evidence="9" id="KW-0677">Repeat</keyword>
<evidence type="ECO:0000256" key="7">
    <source>
        <dbReference type="ARBA" id="ARBA00022679"/>
    </source>
</evidence>